<dbReference type="Proteomes" id="UP000076532">
    <property type="component" value="Unassembled WGS sequence"/>
</dbReference>
<dbReference type="EMBL" id="KV417573">
    <property type="protein sequence ID" value="KZP18381.1"/>
    <property type="molecule type" value="Genomic_DNA"/>
</dbReference>
<feature type="compositionally biased region" description="Basic and acidic residues" evidence="1">
    <location>
        <begin position="108"/>
        <end position="124"/>
    </location>
</feature>
<evidence type="ECO:0000313" key="3">
    <source>
        <dbReference type="EMBL" id="KZP18381.1"/>
    </source>
</evidence>
<proteinExistence type="predicted"/>
<evidence type="ECO:0000313" key="2">
    <source>
        <dbReference type="EMBL" id="KZP12959.1"/>
    </source>
</evidence>
<feature type="region of interest" description="Disordered" evidence="1">
    <location>
        <begin position="94"/>
        <end position="124"/>
    </location>
</feature>
<feature type="compositionally biased region" description="Polar residues" evidence="1">
    <location>
        <begin position="94"/>
        <end position="107"/>
    </location>
</feature>
<gene>
    <name evidence="3" type="ORF">FIBSPDRAFT_893550</name>
    <name evidence="2" type="ORF">FIBSPDRAFT_897726</name>
</gene>
<evidence type="ECO:0000313" key="4">
    <source>
        <dbReference type="Proteomes" id="UP000076532"/>
    </source>
</evidence>
<organism evidence="3 4">
    <name type="scientific">Athelia psychrophila</name>
    <dbReference type="NCBI Taxonomy" id="1759441"/>
    <lineage>
        <taxon>Eukaryota</taxon>
        <taxon>Fungi</taxon>
        <taxon>Dikarya</taxon>
        <taxon>Basidiomycota</taxon>
        <taxon>Agaricomycotina</taxon>
        <taxon>Agaricomycetes</taxon>
        <taxon>Agaricomycetidae</taxon>
        <taxon>Atheliales</taxon>
        <taxon>Atheliaceae</taxon>
        <taxon>Athelia</taxon>
    </lineage>
</organism>
<protein>
    <submittedName>
        <fullName evidence="3">Uncharacterized protein</fullName>
    </submittedName>
</protein>
<dbReference type="EMBL" id="KV417639">
    <property type="protein sequence ID" value="KZP12959.1"/>
    <property type="molecule type" value="Genomic_DNA"/>
</dbReference>
<reference evidence="3 4" key="1">
    <citation type="journal article" date="2016" name="Mol. Biol. Evol.">
        <title>Comparative Genomics of Early-Diverging Mushroom-Forming Fungi Provides Insights into the Origins of Lignocellulose Decay Capabilities.</title>
        <authorList>
            <person name="Nagy L.G."/>
            <person name="Riley R."/>
            <person name="Tritt A."/>
            <person name="Adam C."/>
            <person name="Daum C."/>
            <person name="Floudas D."/>
            <person name="Sun H."/>
            <person name="Yadav J.S."/>
            <person name="Pangilinan J."/>
            <person name="Larsson K.H."/>
            <person name="Matsuura K."/>
            <person name="Barry K."/>
            <person name="Labutti K."/>
            <person name="Kuo R."/>
            <person name="Ohm R.A."/>
            <person name="Bhattacharya S.S."/>
            <person name="Shirouzu T."/>
            <person name="Yoshinaga Y."/>
            <person name="Martin F.M."/>
            <person name="Grigoriev I.V."/>
            <person name="Hibbett D.S."/>
        </authorList>
    </citation>
    <scope>NUCLEOTIDE SEQUENCE [LARGE SCALE GENOMIC DNA]</scope>
    <source>
        <strain evidence="3 4">CBS 109695</strain>
    </source>
</reference>
<accession>A0A166H1C0</accession>
<keyword evidence="4" id="KW-1185">Reference proteome</keyword>
<name>A0A166H1C0_9AGAM</name>
<dbReference type="AlphaFoldDB" id="A0A166H1C0"/>
<evidence type="ECO:0000256" key="1">
    <source>
        <dbReference type="SAM" id="MobiDB-lite"/>
    </source>
</evidence>
<sequence length="124" mass="13540">MASRPQAVPCGLLDLTGLPWQSLTGTKVRSRFEVDIKGMNAPPEWVRALFHKPAPPIANAMPPRSPMGNGHPWVTHGNTKMHLFTWHHFSKSISGSALDRSSCSGVSEESRLSGHNRAPGDVKH</sequence>